<gene>
    <name evidence="2" type="ORF">K4G66_27185</name>
</gene>
<feature type="signal peptide" evidence="1">
    <location>
        <begin position="1"/>
        <end position="22"/>
    </location>
</feature>
<reference evidence="2" key="1">
    <citation type="journal article" date="2023" name="Comput. Struct. Biotechnol. J.">
        <title>Discovery of a novel marine Bacteroidetes with a rich repertoire of carbohydrate-active enzymes.</title>
        <authorList>
            <person name="Chen B."/>
            <person name="Liu G."/>
            <person name="Chen Q."/>
            <person name="Wang H."/>
            <person name="Liu L."/>
            <person name="Tang K."/>
        </authorList>
    </citation>
    <scope>NUCLEOTIDE SEQUENCE</scope>
    <source>
        <strain evidence="2">TK19036</strain>
    </source>
</reference>
<feature type="chain" id="PRO_5041269646" evidence="1">
    <location>
        <begin position="23"/>
        <end position="318"/>
    </location>
</feature>
<accession>A0AA49JG87</accession>
<protein>
    <submittedName>
        <fullName evidence="2">Uncharacterized protein</fullName>
    </submittedName>
</protein>
<reference evidence="2" key="2">
    <citation type="journal article" date="2024" name="Antonie Van Leeuwenhoek">
        <title>Roseihalotalea indica gen. nov., sp. nov., a halophilic Bacteroidetes from mesopelagic Southwest Indian Ocean with higher carbohydrate metabolic potential.</title>
        <authorList>
            <person name="Chen B."/>
            <person name="Zhang M."/>
            <person name="Lin D."/>
            <person name="Ye J."/>
            <person name="Tang K."/>
        </authorList>
    </citation>
    <scope>NUCLEOTIDE SEQUENCE</scope>
    <source>
        <strain evidence="2">TK19036</strain>
    </source>
</reference>
<sequence>MMNVVKTVCLVALALTSINAYSQFKMPTQADASEFQRRKIAVLLKNPNQETLKDLKNDPTGQKLYHEWIGRSNDILKRSFEKFWTLNKEVSFVTADQFNSIREGKDATNFALFQIEYGTKNMRTPSGTRKRPGYLLQVFLADQKNPVFEIMTPSDQLAENDYKFVIHTMTQYLEAAAQGKKSDDLWDVDRNLATLEKKPLLIAEEQVAITAEKAQSEYAHSVKFTTMDKLEDQISEGQDILFCTVIFHMQKSIWMNATVDASNMEIVSLVPAESLDISLGVFTSESTGTLVPIYRSDLKLDKKYFKYTTNKLAMKVNH</sequence>
<name>A0AA49JG87_9BACT</name>
<dbReference type="EMBL" id="CP120682">
    <property type="protein sequence ID" value="WKN36055.1"/>
    <property type="molecule type" value="Genomic_DNA"/>
</dbReference>
<dbReference type="AlphaFoldDB" id="A0AA49JG87"/>
<evidence type="ECO:0000313" key="2">
    <source>
        <dbReference type="EMBL" id="WKN36055.1"/>
    </source>
</evidence>
<evidence type="ECO:0000256" key="1">
    <source>
        <dbReference type="SAM" id="SignalP"/>
    </source>
</evidence>
<proteinExistence type="predicted"/>
<keyword evidence="1" id="KW-0732">Signal</keyword>
<organism evidence="2">
    <name type="scientific">Roseihalotalea indica</name>
    <dbReference type="NCBI Taxonomy" id="2867963"/>
    <lineage>
        <taxon>Bacteria</taxon>
        <taxon>Pseudomonadati</taxon>
        <taxon>Bacteroidota</taxon>
        <taxon>Cytophagia</taxon>
        <taxon>Cytophagales</taxon>
        <taxon>Catalimonadaceae</taxon>
        <taxon>Roseihalotalea</taxon>
    </lineage>
</organism>